<evidence type="ECO:0000313" key="2">
    <source>
        <dbReference type="Proteomes" id="UP001066276"/>
    </source>
</evidence>
<organism evidence="1 2">
    <name type="scientific">Pleurodeles waltl</name>
    <name type="common">Iberian ribbed newt</name>
    <dbReference type="NCBI Taxonomy" id="8319"/>
    <lineage>
        <taxon>Eukaryota</taxon>
        <taxon>Metazoa</taxon>
        <taxon>Chordata</taxon>
        <taxon>Craniata</taxon>
        <taxon>Vertebrata</taxon>
        <taxon>Euteleostomi</taxon>
        <taxon>Amphibia</taxon>
        <taxon>Batrachia</taxon>
        <taxon>Caudata</taxon>
        <taxon>Salamandroidea</taxon>
        <taxon>Salamandridae</taxon>
        <taxon>Pleurodelinae</taxon>
        <taxon>Pleurodeles</taxon>
    </lineage>
</organism>
<comment type="caution">
    <text evidence="1">The sequence shown here is derived from an EMBL/GenBank/DDBJ whole genome shotgun (WGS) entry which is preliminary data.</text>
</comment>
<dbReference type="AlphaFoldDB" id="A0AAV7TX48"/>
<reference evidence="1" key="1">
    <citation type="journal article" date="2022" name="bioRxiv">
        <title>Sequencing and chromosome-scale assembly of the giantPleurodeles waltlgenome.</title>
        <authorList>
            <person name="Brown T."/>
            <person name="Elewa A."/>
            <person name="Iarovenko S."/>
            <person name="Subramanian E."/>
            <person name="Araus A.J."/>
            <person name="Petzold A."/>
            <person name="Susuki M."/>
            <person name="Suzuki K.-i.T."/>
            <person name="Hayashi T."/>
            <person name="Toyoda A."/>
            <person name="Oliveira C."/>
            <person name="Osipova E."/>
            <person name="Leigh N.D."/>
            <person name="Simon A."/>
            <person name="Yun M.H."/>
        </authorList>
    </citation>
    <scope>NUCLEOTIDE SEQUENCE</scope>
    <source>
        <strain evidence="1">20211129_DDA</strain>
        <tissue evidence="1">Liver</tissue>
    </source>
</reference>
<dbReference type="Proteomes" id="UP001066276">
    <property type="component" value="Chromosome 3_2"/>
</dbReference>
<gene>
    <name evidence="1" type="ORF">NDU88_006202</name>
</gene>
<accession>A0AAV7TX48</accession>
<proteinExistence type="predicted"/>
<name>A0AAV7TX48_PLEWA</name>
<dbReference type="EMBL" id="JANPWB010000006">
    <property type="protein sequence ID" value="KAJ1180991.1"/>
    <property type="molecule type" value="Genomic_DNA"/>
</dbReference>
<evidence type="ECO:0000313" key="1">
    <source>
        <dbReference type="EMBL" id="KAJ1180991.1"/>
    </source>
</evidence>
<sequence length="110" mass="12262">MQQDWLASVRRQGEKLVLHEGRRNAASSKWSGSYKTTGVVWVRTCVRQCECSMEDPVADCSSECIHEKYKMPDDEFNKERGEEEAVGDVFLMANVYANVGGAKKLVADGG</sequence>
<keyword evidence="2" id="KW-1185">Reference proteome</keyword>
<protein>
    <submittedName>
        <fullName evidence="1">Uncharacterized protein</fullName>
    </submittedName>
</protein>